<evidence type="ECO:0000256" key="3">
    <source>
        <dbReference type="ARBA" id="ARBA00022723"/>
    </source>
</evidence>
<comment type="caution">
    <text evidence="9">The sequence shown here is derived from an EMBL/GenBank/DDBJ whole genome shotgun (WGS) entry which is preliminary data.</text>
</comment>
<evidence type="ECO:0000256" key="1">
    <source>
        <dbReference type="ARBA" id="ARBA00001954"/>
    </source>
</evidence>
<evidence type="ECO:0000256" key="2">
    <source>
        <dbReference type="ARBA" id="ARBA00008654"/>
    </source>
</evidence>
<gene>
    <name evidence="9" type="ORF">F5Z01DRAFT_661224</name>
</gene>
<keyword evidence="10" id="KW-1185">Reference proteome</keyword>
<dbReference type="InterPro" id="IPR003819">
    <property type="entry name" value="TauD/TfdA-like"/>
</dbReference>
<dbReference type="CDD" id="cd00250">
    <property type="entry name" value="CAS_like"/>
    <property type="match status" value="1"/>
</dbReference>
<dbReference type="InterPro" id="IPR038492">
    <property type="entry name" value="GBBH-like_N_sf"/>
</dbReference>
<dbReference type="AlphaFoldDB" id="A0A9P7ZHM8"/>
<dbReference type="GO" id="GO:0046872">
    <property type="term" value="F:metal ion binding"/>
    <property type="evidence" value="ECO:0007669"/>
    <property type="project" value="UniProtKB-KW"/>
</dbReference>
<proteinExistence type="inferred from homology"/>
<comment type="cofactor">
    <cofactor evidence="1">
        <name>Fe(2+)</name>
        <dbReference type="ChEBI" id="CHEBI:29033"/>
    </cofactor>
</comment>
<dbReference type="SUPFAM" id="SSF51197">
    <property type="entry name" value="Clavaminate synthase-like"/>
    <property type="match status" value="1"/>
</dbReference>
<feature type="domain" description="TauD/TfdA-like" evidence="8">
    <location>
        <begin position="222"/>
        <end position="461"/>
    </location>
</feature>
<sequence length="523" mass="58951">MASVTMRASARTGRLAMVPLLRPGLKTSTCVFGLSGSLARINTRGLKTSRPRYSVAQPISYEAPLISGHGLGRPQEQGSISENTQPVANDSNGTFPSLTWSGKYIYQNSKDGLRTIGAGNVRDSCCCPLCRNPSSGQKTFSTPDVPMSPRILNVEANAEGGLKVSLDQDLVSSQHGQGHDVLLNGEYLAQQNILQSEAHSSPPPLQPVYWDRKFIEKNARFIDYDEFMQEDSAAFWDVMEDLEVLGLVYLRNVPRDDQSVVRIGEHIGNLRETFYGRTFDVRAKPNAENVAYTNEYLGLHQDLLYLDEQPHIQILHCMDNTAQGGESLFSDADRIGRMLYALQSEFPPLADLVDYKVRYAYDRNGYYYENTRPLLEEQNVGEFRTVRWSPPFQGHQPSGWNMSDWLASARVFERSVNAEDAVYERKMAPGECVLFNNLRVLHGRKSFDLGDGGKRWLRGTYLGRDVFASRLHYMPKDRLRRAERSVARTVHDLLNDLEGSPDFEGLRRELRDDPHIGMSRSSG</sequence>
<name>A0A9P7ZHM8_9HYPO</name>
<dbReference type="InterPro" id="IPR050411">
    <property type="entry name" value="AlphaKG_dependent_hydroxylases"/>
</dbReference>
<keyword evidence="5" id="KW-0560">Oxidoreductase</keyword>
<evidence type="ECO:0000259" key="8">
    <source>
        <dbReference type="Pfam" id="PF02668"/>
    </source>
</evidence>
<evidence type="ECO:0000256" key="7">
    <source>
        <dbReference type="SAM" id="MobiDB-lite"/>
    </source>
</evidence>
<dbReference type="GO" id="GO:0045329">
    <property type="term" value="P:carnitine biosynthetic process"/>
    <property type="evidence" value="ECO:0007669"/>
    <property type="project" value="TreeGrafter"/>
</dbReference>
<dbReference type="PANTHER" id="PTHR10696:SF25">
    <property type="entry name" value="OXIDOREDUCTASE AIM17-RELATED"/>
    <property type="match status" value="1"/>
</dbReference>
<dbReference type="Gene3D" id="3.30.2020.30">
    <property type="match status" value="1"/>
</dbReference>
<keyword evidence="4" id="KW-0223">Dioxygenase</keyword>
<dbReference type="PANTHER" id="PTHR10696">
    <property type="entry name" value="GAMMA-BUTYROBETAINE HYDROXYLASE-RELATED"/>
    <property type="match status" value="1"/>
</dbReference>
<feature type="compositionally biased region" description="Polar residues" evidence="7">
    <location>
        <begin position="76"/>
        <end position="92"/>
    </location>
</feature>
<evidence type="ECO:0000313" key="9">
    <source>
        <dbReference type="EMBL" id="KAG9252249.1"/>
    </source>
</evidence>
<reference evidence="9" key="1">
    <citation type="journal article" date="2021" name="IMA Fungus">
        <title>Genomic characterization of three marine fungi, including Emericellopsis atlantica sp. nov. with signatures of a generalist lifestyle and marine biomass degradation.</title>
        <authorList>
            <person name="Hagestad O.C."/>
            <person name="Hou L."/>
            <person name="Andersen J.H."/>
            <person name="Hansen E.H."/>
            <person name="Altermark B."/>
            <person name="Li C."/>
            <person name="Kuhnert E."/>
            <person name="Cox R.J."/>
            <person name="Crous P.W."/>
            <person name="Spatafora J.W."/>
            <person name="Lail K."/>
            <person name="Amirebrahimi M."/>
            <person name="Lipzen A."/>
            <person name="Pangilinan J."/>
            <person name="Andreopoulos W."/>
            <person name="Hayes R.D."/>
            <person name="Ng V."/>
            <person name="Grigoriev I.V."/>
            <person name="Jackson S.A."/>
            <person name="Sutton T.D.S."/>
            <person name="Dobson A.D.W."/>
            <person name="Rama T."/>
        </authorList>
    </citation>
    <scope>NUCLEOTIDE SEQUENCE</scope>
    <source>
        <strain evidence="9">TS7</strain>
    </source>
</reference>
<dbReference type="RefSeq" id="XP_046116173.1">
    <property type="nucleotide sequence ID" value="XM_046263875.1"/>
</dbReference>
<evidence type="ECO:0000256" key="4">
    <source>
        <dbReference type="ARBA" id="ARBA00022964"/>
    </source>
</evidence>
<accession>A0A9P7ZHM8</accession>
<comment type="similarity">
    <text evidence="2">Belongs to the gamma-BBH/TMLD family.</text>
</comment>
<dbReference type="InterPro" id="IPR042098">
    <property type="entry name" value="TauD-like_sf"/>
</dbReference>
<evidence type="ECO:0000256" key="6">
    <source>
        <dbReference type="ARBA" id="ARBA00023004"/>
    </source>
</evidence>
<feature type="region of interest" description="Disordered" evidence="7">
    <location>
        <begin position="70"/>
        <end position="92"/>
    </location>
</feature>
<dbReference type="GO" id="GO:0051213">
    <property type="term" value="F:dioxygenase activity"/>
    <property type="evidence" value="ECO:0007669"/>
    <property type="project" value="UniProtKB-KW"/>
</dbReference>
<evidence type="ECO:0000256" key="5">
    <source>
        <dbReference type="ARBA" id="ARBA00023002"/>
    </source>
</evidence>
<protein>
    <recommendedName>
        <fullName evidence="8">TauD/TfdA-like domain-containing protein</fullName>
    </recommendedName>
</protein>
<dbReference type="Gene3D" id="3.60.130.10">
    <property type="entry name" value="Clavaminate synthase-like"/>
    <property type="match status" value="1"/>
</dbReference>
<evidence type="ECO:0000313" key="10">
    <source>
        <dbReference type="Proteomes" id="UP000887229"/>
    </source>
</evidence>
<organism evidence="9 10">
    <name type="scientific">Emericellopsis atlantica</name>
    <dbReference type="NCBI Taxonomy" id="2614577"/>
    <lineage>
        <taxon>Eukaryota</taxon>
        <taxon>Fungi</taxon>
        <taxon>Dikarya</taxon>
        <taxon>Ascomycota</taxon>
        <taxon>Pezizomycotina</taxon>
        <taxon>Sordariomycetes</taxon>
        <taxon>Hypocreomycetidae</taxon>
        <taxon>Hypocreales</taxon>
        <taxon>Bionectriaceae</taxon>
        <taxon>Emericellopsis</taxon>
    </lineage>
</organism>
<dbReference type="Pfam" id="PF02668">
    <property type="entry name" value="TauD"/>
    <property type="match status" value="1"/>
</dbReference>
<dbReference type="Proteomes" id="UP000887229">
    <property type="component" value="Unassembled WGS sequence"/>
</dbReference>
<dbReference type="OrthoDB" id="406634at2759"/>
<keyword evidence="3" id="KW-0479">Metal-binding</keyword>
<keyword evidence="6" id="KW-0408">Iron</keyword>
<dbReference type="GO" id="GO:0005739">
    <property type="term" value="C:mitochondrion"/>
    <property type="evidence" value="ECO:0007669"/>
    <property type="project" value="TreeGrafter"/>
</dbReference>
<dbReference type="GeneID" id="70294778"/>
<dbReference type="EMBL" id="MU251263">
    <property type="protein sequence ID" value="KAG9252249.1"/>
    <property type="molecule type" value="Genomic_DNA"/>
</dbReference>